<dbReference type="AlphaFoldDB" id="A0A0K2V1A3"/>
<evidence type="ECO:0000256" key="1">
    <source>
        <dbReference type="SAM" id="SignalP"/>
    </source>
</evidence>
<proteinExistence type="predicted"/>
<keyword evidence="1" id="KW-0732">Signal</keyword>
<accession>A0A0K2V1A3</accession>
<name>A0A0K2V1A3_LEPSM</name>
<organism evidence="2">
    <name type="scientific">Lepeophtheirus salmonis</name>
    <name type="common">Salmon louse</name>
    <name type="synonym">Caligus salmonis</name>
    <dbReference type="NCBI Taxonomy" id="72036"/>
    <lineage>
        <taxon>Eukaryota</taxon>
        <taxon>Metazoa</taxon>
        <taxon>Ecdysozoa</taxon>
        <taxon>Arthropoda</taxon>
        <taxon>Crustacea</taxon>
        <taxon>Multicrustacea</taxon>
        <taxon>Hexanauplia</taxon>
        <taxon>Copepoda</taxon>
        <taxon>Siphonostomatoida</taxon>
        <taxon>Caligidae</taxon>
        <taxon>Lepeophtheirus</taxon>
    </lineage>
</organism>
<reference evidence="2" key="1">
    <citation type="submission" date="2014-05" db="EMBL/GenBank/DDBJ databases">
        <authorList>
            <person name="Chronopoulou M."/>
        </authorList>
    </citation>
    <scope>NUCLEOTIDE SEQUENCE</scope>
    <source>
        <tissue evidence="2">Whole organism</tissue>
    </source>
</reference>
<evidence type="ECO:0000313" key="2">
    <source>
        <dbReference type="EMBL" id="CDW43761.1"/>
    </source>
</evidence>
<sequence>MWSARFSVCCCLGVPGLLCTFPDHSCRTGGGFFLVSVTMMSSTKPLRLRHMGLP</sequence>
<feature type="signal peptide" evidence="1">
    <location>
        <begin position="1"/>
        <end position="19"/>
    </location>
</feature>
<protein>
    <submittedName>
        <fullName evidence="2">Uncharacterized protein</fullName>
    </submittedName>
</protein>
<dbReference type="EMBL" id="HACA01026400">
    <property type="protein sequence ID" value="CDW43761.1"/>
    <property type="molecule type" value="Transcribed_RNA"/>
</dbReference>
<feature type="chain" id="PRO_5005489152" evidence="1">
    <location>
        <begin position="20"/>
        <end position="54"/>
    </location>
</feature>